<protein>
    <submittedName>
        <fullName evidence="3">Uncharacterized protein</fullName>
    </submittedName>
</protein>
<evidence type="ECO:0000313" key="4">
    <source>
        <dbReference type="Proteomes" id="UP000321595"/>
    </source>
</evidence>
<dbReference type="Proteomes" id="UP000321595">
    <property type="component" value="Chromosome"/>
</dbReference>
<feature type="chain" id="PRO_5022719635" evidence="2">
    <location>
        <begin position="19"/>
        <end position="333"/>
    </location>
</feature>
<accession>A0A5B8XPW0</accession>
<organism evidence="3 4">
    <name type="scientific">Microvenator marinus</name>
    <dbReference type="NCBI Taxonomy" id="2600177"/>
    <lineage>
        <taxon>Bacteria</taxon>
        <taxon>Deltaproteobacteria</taxon>
        <taxon>Bradymonadales</taxon>
        <taxon>Microvenatoraceae</taxon>
        <taxon>Microvenator</taxon>
    </lineage>
</organism>
<dbReference type="EMBL" id="CP042467">
    <property type="protein sequence ID" value="QED27127.1"/>
    <property type="molecule type" value="Genomic_DNA"/>
</dbReference>
<dbReference type="PROSITE" id="PS51257">
    <property type="entry name" value="PROKAR_LIPOPROTEIN"/>
    <property type="match status" value="1"/>
</dbReference>
<feature type="compositionally biased region" description="Basic and acidic residues" evidence="1">
    <location>
        <begin position="23"/>
        <end position="38"/>
    </location>
</feature>
<feature type="region of interest" description="Disordered" evidence="1">
    <location>
        <begin position="22"/>
        <end position="55"/>
    </location>
</feature>
<keyword evidence="4" id="KW-1185">Reference proteome</keyword>
<reference evidence="3 4" key="1">
    <citation type="submission" date="2019-08" db="EMBL/GenBank/DDBJ databases">
        <authorList>
            <person name="Liang Q."/>
        </authorList>
    </citation>
    <scope>NUCLEOTIDE SEQUENCE [LARGE SCALE GENOMIC DNA]</scope>
    <source>
        <strain evidence="3 4">V1718</strain>
    </source>
</reference>
<feature type="signal peptide" evidence="2">
    <location>
        <begin position="1"/>
        <end position="18"/>
    </location>
</feature>
<proteinExistence type="predicted"/>
<keyword evidence="2" id="KW-0732">Signal</keyword>
<dbReference type="KEGG" id="bbae:FRD01_07700"/>
<dbReference type="AlphaFoldDB" id="A0A5B8XPW0"/>
<sequence>MKYTIVLSLLLISTVLTTACTSDLDRNTDGPPDNRDSGSDAQVEPDTGPHDADLADLEDQGDMASIDLGESGDSPPDMVPLDMESGVCARAVARVAHDLSALSDITLEYGRPLKLLHHESSSPAAPIAEHSWKVVTQPVDSPRALQDGFLTPTIAGVYVAELTVRDEAGNTNCNDYDTRFVTVRVTDSPEFIAEISWSGDAEQGPDFDLHYKHPNGQWNNAPWDIYWRNRTSDWGVSGGADDPHLMQDTNTWGYEHVIHRNPESIAYDFGAYVYAFRMRPSSLRASIWIRGQLELVLLENDLEQDQFWHIAEITWPTGQVNSIDNVTSGFPNP</sequence>
<evidence type="ECO:0000313" key="3">
    <source>
        <dbReference type="EMBL" id="QED27127.1"/>
    </source>
</evidence>
<dbReference type="RefSeq" id="WP_146958812.1">
    <property type="nucleotide sequence ID" value="NZ_CP042467.1"/>
</dbReference>
<gene>
    <name evidence="3" type="ORF">FRD01_07700</name>
</gene>
<name>A0A5B8XPW0_9DELT</name>
<evidence type="ECO:0000256" key="2">
    <source>
        <dbReference type="SAM" id="SignalP"/>
    </source>
</evidence>
<evidence type="ECO:0000256" key="1">
    <source>
        <dbReference type="SAM" id="MobiDB-lite"/>
    </source>
</evidence>